<comment type="similarity">
    <text evidence="1">Belongs to the peptidase C14B family.</text>
</comment>
<dbReference type="AlphaFoldDB" id="A0AAD5ZJ67"/>
<sequence>MGKKAVLVGINYPGTKAELKGCINDVDRMHKCLINRYGFAEEDIVVLIDTNSKYPQPTGVNIRRALSDLVASAEPGDYLFFHYSGHGTRLPAETGDDDDTGYDECIVPCDMNLITDQDFKELVLKVPDGCIMTIVSDSCHSGGLLDKAKEQIGESTKLNREESNTESSSGGFRSFLKGKVKDAVHDAFQSRGIEIPDEILHRRRHNSSYESEEVEEREIAGGRVKSRSLPLSTLIEMLKEKTGKDDVDVGNIRPTLYHMFGKDASPKFKKFMKVLFKRLQEGRLSEGGGGLGGIIGLLSGVAHEVLKIKDDEEDEEVEVETEEEVYAGTKKNLPNNGVLISGCQTDQTSADANTPKGAYGACSNAIQAIITQSDGEVTNRDLVLNVRKMLAKEGYTQKPGLYCTDKHLNYPFIC</sequence>
<reference evidence="3 4" key="1">
    <citation type="journal article" date="2022" name="Cell">
        <title>Repeat-based holocentromeres influence genome architecture and karyotype evolution.</title>
        <authorList>
            <person name="Hofstatter P.G."/>
            <person name="Thangavel G."/>
            <person name="Lux T."/>
            <person name="Neumann P."/>
            <person name="Vondrak T."/>
            <person name="Novak P."/>
            <person name="Zhang M."/>
            <person name="Costa L."/>
            <person name="Castellani M."/>
            <person name="Scott A."/>
            <person name="Toegelov H."/>
            <person name="Fuchs J."/>
            <person name="Mata-Sucre Y."/>
            <person name="Dias Y."/>
            <person name="Vanzela A.L.L."/>
            <person name="Huettel B."/>
            <person name="Almeida C.C.S."/>
            <person name="Simkova H."/>
            <person name="Souza G."/>
            <person name="Pedrosa-Harand A."/>
            <person name="Macas J."/>
            <person name="Mayer K.F.X."/>
            <person name="Houben A."/>
            <person name="Marques A."/>
        </authorList>
    </citation>
    <scope>NUCLEOTIDE SEQUENCE [LARGE SCALE GENOMIC DNA]</scope>
    <source>
        <strain evidence="3">RhyTen1mFocal</strain>
    </source>
</reference>
<dbReference type="Proteomes" id="UP001210211">
    <property type="component" value="Unassembled WGS sequence"/>
</dbReference>
<dbReference type="GO" id="GO:0004197">
    <property type="term" value="F:cysteine-type endopeptidase activity"/>
    <property type="evidence" value="ECO:0007669"/>
    <property type="project" value="InterPro"/>
</dbReference>
<keyword evidence="4" id="KW-1185">Reference proteome</keyword>
<dbReference type="GO" id="GO:0005737">
    <property type="term" value="C:cytoplasm"/>
    <property type="evidence" value="ECO:0007669"/>
    <property type="project" value="TreeGrafter"/>
</dbReference>
<dbReference type="InterPro" id="IPR011600">
    <property type="entry name" value="Pept_C14_caspase"/>
</dbReference>
<dbReference type="Gene3D" id="3.40.50.12660">
    <property type="match status" value="2"/>
</dbReference>
<proteinExistence type="inferred from homology"/>
<dbReference type="EMBL" id="JAMRDG010000001">
    <property type="protein sequence ID" value="KAJ3698870.1"/>
    <property type="molecule type" value="Genomic_DNA"/>
</dbReference>
<evidence type="ECO:0000313" key="4">
    <source>
        <dbReference type="Proteomes" id="UP001210211"/>
    </source>
</evidence>
<accession>A0AAD5ZJ67</accession>
<dbReference type="GO" id="GO:0006508">
    <property type="term" value="P:proteolysis"/>
    <property type="evidence" value="ECO:0007669"/>
    <property type="project" value="InterPro"/>
</dbReference>
<dbReference type="PANTHER" id="PTHR48104:SF30">
    <property type="entry name" value="METACASPASE-1"/>
    <property type="match status" value="1"/>
</dbReference>
<evidence type="ECO:0000256" key="1">
    <source>
        <dbReference type="ARBA" id="ARBA00009005"/>
    </source>
</evidence>
<name>A0AAD5ZJ67_9POAL</name>
<dbReference type="PANTHER" id="PTHR48104">
    <property type="entry name" value="METACASPASE-4"/>
    <property type="match status" value="1"/>
</dbReference>
<gene>
    <name evidence="3" type="ORF">LUZ61_002575</name>
</gene>
<evidence type="ECO:0000259" key="2">
    <source>
        <dbReference type="Pfam" id="PF00656"/>
    </source>
</evidence>
<evidence type="ECO:0000313" key="3">
    <source>
        <dbReference type="EMBL" id="KAJ3698870.1"/>
    </source>
</evidence>
<protein>
    <recommendedName>
        <fullName evidence="2">Peptidase C14 caspase domain-containing protein</fullName>
    </recommendedName>
</protein>
<comment type="caution">
    <text evidence="3">The sequence shown here is derived from an EMBL/GenBank/DDBJ whole genome shotgun (WGS) entry which is preliminary data.</text>
</comment>
<feature type="domain" description="Peptidase C14 caspase" evidence="2">
    <location>
        <begin position="3"/>
        <end position="404"/>
    </location>
</feature>
<dbReference type="Pfam" id="PF00656">
    <property type="entry name" value="Peptidase_C14"/>
    <property type="match status" value="1"/>
</dbReference>
<organism evidence="3 4">
    <name type="scientific">Rhynchospora tenuis</name>
    <dbReference type="NCBI Taxonomy" id="198213"/>
    <lineage>
        <taxon>Eukaryota</taxon>
        <taxon>Viridiplantae</taxon>
        <taxon>Streptophyta</taxon>
        <taxon>Embryophyta</taxon>
        <taxon>Tracheophyta</taxon>
        <taxon>Spermatophyta</taxon>
        <taxon>Magnoliopsida</taxon>
        <taxon>Liliopsida</taxon>
        <taxon>Poales</taxon>
        <taxon>Cyperaceae</taxon>
        <taxon>Cyperoideae</taxon>
        <taxon>Rhynchosporeae</taxon>
        <taxon>Rhynchospora</taxon>
    </lineage>
</organism>
<dbReference type="InterPro" id="IPR050452">
    <property type="entry name" value="Metacaspase"/>
</dbReference>